<evidence type="ECO:0000256" key="2">
    <source>
        <dbReference type="ARBA" id="ARBA00022723"/>
    </source>
</evidence>
<dbReference type="PIRSF" id="PIRSF031924">
    <property type="entry name" value="Pi-irrepressible_AP"/>
    <property type="match status" value="1"/>
</dbReference>
<evidence type="ECO:0000256" key="4">
    <source>
        <dbReference type="SAM" id="MobiDB-lite"/>
    </source>
</evidence>
<keyword evidence="3 5" id="KW-0732">Signal</keyword>
<dbReference type="Proteomes" id="UP001214250">
    <property type="component" value="Chromosome 1"/>
</dbReference>
<dbReference type="InterPro" id="IPR002591">
    <property type="entry name" value="Phosphodiest/P_Trfase"/>
</dbReference>
<keyword evidence="2" id="KW-0479">Metal-binding</keyword>
<keyword evidence="7" id="KW-1185">Reference proteome</keyword>
<name>A0ABY7VPW9_9BACT</name>
<sequence length="558" mass="62152">MLKKLCAFLLASTSFTGFALEEKPKLILQITVDQLRADLPLRYMQNFKKGGFRYLYQEGVVYTDAHHPHANTETIVGHTTLATGATPSIHGMVGNVWLDRSTGKTKYNIEDPDYHLLSKNADVDKKTEIDPTQKAASTDGRSPAGILSTTFSDELAVHTAGQAKIFGVSVKDRGAVAMAGHAGKAYWFSKAAGTFVTSNYYMDRYPLWVEKWNGSGKLNSYKKNHWKLSRPLDNYVMKAQDDVPWETDIAGFGKKFPHPYKEGKYFTTLLTLSPAGDALTLDFAKELLVQEKLGQDEITDYLSVSFSSTDYVGHIFGPSSLEMEDNLYQLDGFLADLFRFVDKKVGLDNTLIVFSADHGAPEVPGYLQSLKIPAKFINPDKWPKEKAIKAIEKQFSIKSQLIEKYEHPYIYFSEEVNARPDSERLAIEQAAVKQLMTISGIHLAVSSRALEQNALPNTAIHRAVLNNFHPKHSGDVYIVFDPNCFINHFDGLEVACTHGSPWSYDTHVPLIFAGYDIDDNTVARRVSTCDLAMTLSNIIGCRPPSGSVANVLEEVLED</sequence>
<dbReference type="Pfam" id="PF01663">
    <property type="entry name" value="Phosphodiest"/>
    <property type="match status" value="1"/>
</dbReference>
<feature type="signal peptide" evidence="5">
    <location>
        <begin position="1"/>
        <end position="19"/>
    </location>
</feature>
<evidence type="ECO:0000313" key="7">
    <source>
        <dbReference type="Proteomes" id="UP001214250"/>
    </source>
</evidence>
<evidence type="ECO:0000256" key="1">
    <source>
        <dbReference type="ARBA" id="ARBA00022553"/>
    </source>
</evidence>
<feature type="region of interest" description="Disordered" evidence="4">
    <location>
        <begin position="125"/>
        <end position="145"/>
    </location>
</feature>
<feature type="chain" id="PRO_5046722870" evidence="5">
    <location>
        <begin position="20"/>
        <end position="558"/>
    </location>
</feature>
<dbReference type="EMBL" id="CP117811">
    <property type="protein sequence ID" value="WDE96213.1"/>
    <property type="molecule type" value="Genomic_DNA"/>
</dbReference>
<accession>A0ABY7VPW9</accession>
<dbReference type="Gene3D" id="3.40.720.10">
    <property type="entry name" value="Alkaline Phosphatase, subunit A"/>
    <property type="match status" value="1"/>
</dbReference>
<dbReference type="Gene3D" id="3.30.1360.150">
    <property type="match status" value="1"/>
</dbReference>
<dbReference type="PANTHER" id="PTHR10151:SF120">
    <property type="entry name" value="BIS(5'-ADENOSYL)-TRIPHOSPHATASE"/>
    <property type="match status" value="1"/>
</dbReference>
<dbReference type="SUPFAM" id="SSF53649">
    <property type="entry name" value="Alkaline phosphatase-like"/>
    <property type="match status" value="1"/>
</dbReference>
<dbReference type="PANTHER" id="PTHR10151">
    <property type="entry name" value="ECTONUCLEOTIDE PYROPHOSPHATASE/PHOSPHODIESTERASE"/>
    <property type="match status" value="1"/>
</dbReference>
<organism evidence="6 7">
    <name type="scientific">Lentisphaera profundi</name>
    <dbReference type="NCBI Taxonomy" id="1658616"/>
    <lineage>
        <taxon>Bacteria</taxon>
        <taxon>Pseudomonadati</taxon>
        <taxon>Lentisphaerota</taxon>
        <taxon>Lentisphaeria</taxon>
        <taxon>Lentisphaerales</taxon>
        <taxon>Lentisphaeraceae</taxon>
        <taxon>Lentisphaera</taxon>
    </lineage>
</organism>
<keyword evidence="1" id="KW-0597">Phosphoprotein</keyword>
<evidence type="ECO:0000256" key="5">
    <source>
        <dbReference type="SAM" id="SignalP"/>
    </source>
</evidence>
<gene>
    <name evidence="6" type="ORF">PQO03_10885</name>
</gene>
<reference evidence="6 7" key="1">
    <citation type="submission" date="2023-02" db="EMBL/GenBank/DDBJ databases">
        <title>Genome sequence of Lentisphaera profundi SAORIC-696.</title>
        <authorList>
            <person name="Kim e."/>
            <person name="Cho J.-C."/>
            <person name="Choi A."/>
            <person name="Kang I."/>
        </authorList>
    </citation>
    <scope>NUCLEOTIDE SEQUENCE [LARGE SCALE GENOMIC DNA]</scope>
    <source>
        <strain evidence="6 7">SAORIC-696</strain>
    </source>
</reference>
<protein>
    <submittedName>
        <fullName evidence="6">Alkaline phosphatase family protein</fullName>
    </submittedName>
</protein>
<dbReference type="InterPro" id="IPR026263">
    <property type="entry name" value="Alkaline_phosphatase_prok"/>
</dbReference>
<proteinExistence type="predicted"/>
<evidence type="ECO:0000256" key="3">
    <source>
        <dbReference type="ARBA" id="ARBA00022729"/>
    </source>
</evidence>
<dbReference type="InterPro" id="IPR017850">
    <property type="entry name" value="Alkaline_phosphatase_core_sf"/>
</dbReference>
<dbReference type="CDD" id="cd16016">
    <property type="entry name" value="AP-SPAP"/>
    <property type="match status" value="1"/>
</dbReference>
<evidence type="ECO:0000313" key="6">
    <source>
        <dbReference type="EMBL" id="WDE96213.1"/>
    </source>
</evidence>